<dbReference type="GO" id="GO:0032259">
    <property type="term" value="P:methylation"/>
    <property type="evidence" value="ECO:0007669"/>
    <property type="project" value="UniProtKB-KW"/>
</dbReference>
<sequence length="70" mass="7851">ERLQGFPDDWTRVPAIGKDAGIEIASHPEDEDEIIRGKIMSDAQRYKMMGNAVSVPVIEAIRRKILECIA</sequence>
<dbReference type="SUPFAM" id="SSF53335">
    <property type="entry name" value="S-adenosyl-L-methionine-dependent methyltransferases"/>
    <property type="match status" value="1"/>
</dbReference>
<proteinExistence type="predicted"/>
<comment type="caution">
    <text evidence="4">The sequence shown here is derived from an EMBL/GenBank/DDBJ whole genome shotgun (WGS) entry which is preliminary data.</text>
</comment>
<dbReference type="Pfam" id="PF00145">
    <property type="entry name" value="DNA_methylase"/>
    <property type="match status" value="1"/>
</dbReference>
<name>A0A0F9P600_9ZZZZ</name>
<accession>A0A0F9P600</accession>
<dbReference type="Gene3D" id="3.90.120.10">
    <property type="entry name" value="DNA Methylase, subunit A, domain 2"/>
    <property type="match status" value="1"/>
</dbReference>
<dbReference type="GO" id="GO:0008168">
    <property type="term" value="F:methyltransferase activity"/>
    <property type="evidence" value="ECO:0007669"/>
    <property type="project" value="UniProtKB-KW"/>
</dbReference>
<evidence type="ECO:0008006" key="5">
    <source>
        <dbReference type="Google" id="ProtNLM"/>
    </source>
</evidence>
<evidence type="ECO:0000256" key="2">
    <source>
        <dbReference type="ARBA" id="ARBA00022679"/>
    </source>
</evidence>
<dbReference type="PROSITE" id="PS00095">
    <property type="entry name" value="C5_MTASE_2"/>
    <property type="match status" value="1"/>
</dbReference>
<keyword evidence="2" id="KW-0808">Transferase</keyword>
<protein>
    <recommendedName>
        <fullName evidence="5">DNA (cytosine-5-)-methyltransferase</fullName>
    </recommendedName>
</protein>
<keyword evidence="1" id="KW-0489">Methyltransferase</keyword>
<gene>
    <name evidence="4" type="ORF">LCGC14_0866480</name>
</gene>
<feature type="non-terminal residue" evidence="4">
    <location>
        <position position="1"/>
    </location>
</feature>
<evidence type="ECO:0000313" key="4">
    <source>
        <dbReference type="EMBL" id="KKN27270.1"/>
    </source>
</evidence>
<evidence type="ECO:0000256" key="1">
    <source>
        <dbReference type="ARBA" id="ARBA00022603"/>
    </source>
</evidence>
<organism evidence="4">
    <name type="scientific">marine sediment metagenome</name>
    <dbReference type="NCBI Taxonomy" id="412755"/>
    <lineage>
        <taxon>unclassified sequences</taxon>
        <taxon>metagenomes</taxon>
        <taxon>ecological metagenomes</taxon>
    </lineage>
</organism>
<dbReference type="InterPro" id="IPR031303">
    <property type="entry name" value="C5_meth_CS"/>
</dbReference>
<dbReference type="InterPro" id="IPR029063">
    <property type="entry name" value="SAM-dependent_MTases_sf"/>
</dbReference>
<evidence type="ECO:0000256" key="3">
    <source>
        <dbReference type="ARBA" id="ARBA00022691"/>
    </source>
</evidence>
<dbReference type="EMBL" id="LAZR01002653">
    <property type="protein sequence ID" value="KKN27270.1"/>
    <property type="molecule type" value="Genomic_DNA"/>
</dbReference>
<reference evidence="4" key="1">
    <citation type="journal article" date="2015" name="Nature">
        <title>Complex archaea that bridge the gap between prokaryotes and eukaryotes.</title>
        <authorList>
            <person name="Spang A."/>
            <person name="Saw J.H."/>
            <person name="Jorgensen S.L."/>
            <person name="Zaremba-Niedzwiedzka K."/>
            <person name="Martijn J."/>
            <person name="Lind A.E."/>
            <person name="van Eijk R."/>
            <person name="Schleper C."/>
            <person name="Guy L."/>
            <person name="Ettema T.J."/>
        </authorList>
    </citation>
    <scope>NUCLEOTIDE SEQUENCE</scope>
</reference>
<keyword evidence="3" id="KW-0949">S-adenosyl-L-methionine</keyword>
<dbReference type="AlphaFoldDB" id="A0A0F9P600"/>
<dbReference type="InterPro" id="IPR001525">
    <property type="entry name" value="C5_MeTfrase"/>
</dbReference>